<evidence type="ECO:0000256" key="1">
    <source>
        <dbReference type="SAM" id="MobiDB-lite"/>
    </source>
</evidence>
<comment type="caution">
    <text evidence="2">The sequence shown here is derived from an EMBL/GenBank/DDBJ whole genome shotgun (WGS) entry which is preliminary data.</text>
</comment>
<name>A0A833SUB4_PHYIN</name>
<reference evidence="2" key="1">
    <citation type="submission" date="2020-04" db="EMBL/GenBank/DDBJ databases">
        <title>Hybrid Assembly of Korean Phytophthora infestans isolates.</title>
        <authorList>
            <person name="Prokchorchik M."/>
            <person name="Lee Y."/>
            <person name="Seo J."/>
            <person name="Cho J.-H."/>
            <person name="Park Y.-E."/>
            <person name="Jang D.-C."/>
            <person name="Im J.-S."/>
            <person name="Choi J.-G."/>
            <person name="Park H.-J."/>
            <person name="Lee G.-B."/>
            <person name="Lee Y.-G."/>
            <person name="Hong S.-Y."/>
            <person name="Cho K."/>
            <person name="Sohn K.H."/>
        </authorList>
    </citation>
    <scope>NUCLEOTIDE SEQUENCE</scope>
    <source>
        <strain evidence="2">KR_1_A1</strain>
        <strain evidence="3">KR_2_A2</strain>
    </source>
</reference>
<evidence type="ECO:0000313" key="2">
    <source>
        <dbReference type="EMBL" id="KAF4046021.1"/>
    </source>
</evidence>
<evidence type="ECO:0000313" key="3">
    <source>
        <dbReference type="EMBL" id="KAF4131034.1"/>
    </source>
</evidence>
<dbReference type="EMBL" id="WSZM01000033">
    <property type="protein sequence ID" value="KAF4046021.1"/>
    <property type="molecule type" value="Genomic_DNA"/>
</dbReference>
<protein>
    <submittedName>
        <fullName evidence="2">Uncharacterized protein</fullName>
    </submittedName>
</protein>
<dbReference type="EMBL" id="JAACNO010002751">
    <property type="protein sequence ID" value="KAF4131034.1"/>
    <property type="molecule type" value="Genomic_DNA"/>
</dbReference>
<sequence>MFAAGTEYISEPAESVAKPQYDTVPLPMVQAVVEATESSVATPETGNDMSSKSAQDSSISAPAVLLVSVVSNEEHLRKAASDVVAPLCPISPPTLELITALQFPP</sequence>
<dbReference type="AlphaFoldDB" id="A0A833SUB4"/>
<accession>A0A833SUB4</accession>
<keyword evidence="4" id="KW-1185">Reference proteome</keyword>
<gene>
    <name evidence="2" type="ORF">GN244_ATG01580</name>
    <name evidence="3" type="ORF">GN958_ATG19766</name>
</gene>
<evidence type="ECO:0000313" key="4">
    <source>
        <dbReference type="Proteomes" id="UP000602510"/>
    </source>
</evidence>
<organism evidence="2 4">
    <name type="scientific">Phytophthora infestans</name>
    <name type="common">Potato late blight agent</name>
    <name type="synonym">Botrytis infestans</name>
    <dbReference type="NCBI Taxonomy" id="4787"/>
    <lineage>
        <taxon>Eukaryota</taxon>
        <taxon>Sar</taxon>
        <taxon>Stramenopiles</taxon>
        <taxon>Oomycota</taxon>
        <taxon>Peronosporomycetes</taxon>
        <taxon>Peronosporales</taxon>
        <taxon>Peronosporaceae</taxon>
        <taxon>Phytophthora</taxon>
    </lineage>
</organism>
<feature type="compositionally biased region" description="Polar residues" evidence="1">
    <location>
        <begin position="36"/>
        <end position="49"/>
    </location>
</feature>
<proteinExistence type="predicted"/>
<feature type="region of interest" description="Disordered" evidence="1">
    <location>
        <begin position="35"/>
        <end position="58"/>
    </location>
</feature>
<dbReference type="Proteomes" id="UP000704712">
    <property type="component" value="Unassembled WGS sequence"/>
</dbReference>
<dbReference type="Proteomes" id="UP000602510">
    <property type="component" value="Unassembled WGS sequence"/>
</dbReference>